<evidence type="ECO:0000256" key="5">
    <source>
        <dbReference type="ARBA" id="ARBA00022694"/>
    </source>
</evidence>
<evidence type="ECO:0000256" key="2">
    <source>
        <dbReference type="ARBA" id="ARBA00022603"/>
    </source>
</evidence>
<name>A0A553RI91_9TELE</name>
<organism evidence="9 10">
    <name type="scientific">Danionella cerebrum</name>
    <dbReference type="NCBI Taxonomy" id="2873325"/>
    <lineage>
        <taxon>Eukaryota</taxon>
        <taxon>Metazoa</taxon>
        <taxon>Chordata</taxon>
        <taxon>Craniata</taxon>
        <taxon>Vertebrata</taxon>
        <taxon>Euteleostomi</taxon>
        <taxon>Actinopterygii</taxon>
        <taxon>Neopterygii</taxon>
        <taxon>Teleostei</taxon>
        <taxon>Ostariophysi</taxon>
        <taxon>Cypriniformes</taxon>
        <taxon>Danionidae</taxon>
        <taxon>Danioninae</taxon>
        <taxon>Danionella</taxon>
    </lineage>
</organism>
<comment type="caution">
    <text evidence="9">The sequence shown here is derived from an EMBL/GenBank/DDBJ whole genome shotgun (WGS) entry which is preliminary data.</text>
</comment>
<gene>
    <name evidence="9" type="ORF">DNTS_014862</name>
</gene>
<evidence type="ECO:0000313" key="9">
    <source>
        <dbReference type="EMBL" id="TRZ01902.1"/>
    </source>
</evidence>
<dbReference type="GO" id="GO:0031515">
    <property type="term" value="C:tRNA (m1A) methyltransferase complex"/>
    <property type="evidence" value="ECO:0007669"/>
    <property type="project" value="InterPro"/>
</dbReference>
<protein>
    <recommendedName>
        <fullName evidence="1">tRNA (adenine(58)-N(1))-methyltransferase</fullName>
        <ecNumber evidence="1">2.1.1.220</ecNumber>
    </recommendedName>
</protein>
<dbReference type="InterPro" id="IPR049470">
    <property type="entry name" value="TRM61_C"/>
</dbReference>
<keyword evidence="4" id="KW-0949">S-adenosyl-L-methionine</keyword>
<dbReference type="SUPFAM" id="SSF53335">
    <property type="entry name" value="S-adenosyl-L-methionine-dependent methyltransferases"/>
    <property type="match status" value="1"/>
</dbReference>
<dbReference type="Gene3D" id="3.40.50.150">
    <property type="entry name" value="Vaccinia Virus protein VP39"/>
    <property type="match status" value="1"/>
</dbReference>
<dbReference type="EMBL" id="SRMA01024035">
    <property type="protein sequence ID" value="TRZ01902.1"/>
    <property type="molecule type" value="Genomic_DNA"/>
</dbReference>
<dbReference type="InterPro" id="IPR029063">
    <property type="entry name" value="SAM-dependent_MTases_sf"/>
</dbReference>
<dbReference type="GO" id="GO:0160107">
    <property type="term" value="F:tRNA (adenine(58)-N1)-methyltransferase activity"/>
    <property type="evidence" value="ECO:0007669"/>
    <property type="project" value="UniProtKB-EC"/>
</dbReference>
<dbReference type="InterPro" id="IPR054151">
    <property type="entry name" value="TR61B_FKBP-like"/>
</dbReference>
<evidence type="ECO:0000256" key="6">
    <source>
        <dbReference type="ARBA" id="ARBA00048481"/>
    </source>
</evidence>
<dbReference type="FunFam" id="3.40.50.150:FF:000586">
    <property type="entry name" value="tRNA (adenine(58)-N(1))-methyltransferase catalytic subunit TRMT61A"/>
    <property type="match status" value="1"/>
</dbReference>
<keyword evidence="2" id="KW-0489">Methyltransferase</keyword>
<keyword evidence="3" id="KW-0808">Transferase</keyword>
<feature type="domain" description="TR61B FKBP-like" evidence="8">
    <location>
        <begin position="198"/>
        <end position="252"/>
    </location>
</feature>
<sequence>MALKLHMSPHTFCKHARILLQCLKRHSVVVQSRRFAKDSEDFTCSERVQDPLEISRRALSGKRRPLSPLERVSQLLPQDCLSTDVWDLRSPTHTQGDTGDSPEPMKTIEEDKGLQAFNSTCVPGERPLHVDTGDSPFPMKTIGEEKGPQAFNSTCVLGEKPLHVDVGDSPDPMKTIEEEKGRQAFNYTCVPGERPLRFGEYLMVRYRRNRETNFLKMFELKEGKELASMWGSLAHKEIEGRPAGSVIHTSRGFPLLIHRPSLEEFVVHMKRGPVIAYPKDVSAMLTMMDVTEGDCVLDSGSGTGAMSLFLSRAVGSKGSVLSVEIRKDHHRIAALNYQRWRTTWHLRRGEEWPDNVHFHHGDLISAGPLLTGKGFNSVALDMISPHLVLPIVVPHLHPGSICTLYQANITQVIDLLESLRCSPLPLVCEAIIEVQHRHWLLAASFQKDGTFSRRKSLNLPVGLGKPNEETGDVNCQEVPPFGEVPYVARPHPEQVAHSAFLVKLRKIQK</sequence>
<evidence type="ECO:0000256" key="4">
    <source>
        <dbReference type="ARBA" id="ARBA00022691"/>
    </source>
</evidence>
<evidence type="ECO:0000256" key="3">
    <source>
        <dbReference type="ARBA" id="ARBA00022679"/>
    </source>
</evidence>
<dbReference type="FunFam" id="3.10.330.20:FF:000003">
    <property type="entry name" value="tRNA (Adenine(58)-N(1))-methyltransferase, mitochondrial isoform X1"/>
    <property type="match status" value="1"/>
</dbReference>
<dbReference type="Proteomes" id="UP000316079">
    <property type="component" value="Unassembled WGS sequence"/>
</dbReference>
<dbReference type="EC" id="2.1.1.220" evidence="1"/>
<keyword evidence="5" id="KW-0819">tRNA processing</keyword>
<dbReference type="GO" id="GO:0030488">
    <property type="term" value="P:tRNA methylation"/>
    <property type="evidence" value="ECO:0007669"/>
    <property type="project" value="InterPro"/>
</dbReference>
<evidence type="ECO:0000313" key="10">
    <source>
        <dbReference type="Proteomes" id="UP000316079"/>
    </source>
</evidence>
<dbReference type="PANTHER" id="PTHR12133">
    <property type="entry name" value="TRNA (ADENINE(58)-N(1))-METHYLTRANSFERASE"/>
    <property type="match status" value="1"/>
</dbReference>
<evidence type="ECO:0000256" key="1">
    <source>
        <dbReference type="ARBA" id="ARBA00012796"/>
    </source>
</evidence>
<dbReference type="Gene3D" id="3.10.330.20">
    <property type="match status" value="1"/>
</dbReference>
<dbReference type="PANTHER" id="PTHR12133:SF1">
    <property type="entry name" value="TRNA (ADENINE(58)-N(1))-METHYLTRANSFERASE, MITOCHONDRIAL"/>
    <property type="match status" value="1"/>
</dbReference>
<dbReference type="Pfam" id="PF08704">
    <property type="entry name" value="GCD14"/>
    <property type="match status" value="1"/>
</dbReference>
<evidence type="ECO:0000259" key="7">
    <source>
        <dbReference type="Pfam" id="PF08704"/>
    </source>
</evidence>
<dbReference type="OrthoDB" id="5585464at2759"/>
<comment type="catalytic activity">
    <reaction evidence="6">
        <text>an adenosine in mRNA + S-adenosyl-L-methionine = an N(1)-methyladenosine in mRNA + S-adenosyl-L-homocysteine + H(+)</text>
        <dbReference type="Rhea" id="RHEA:55392"/>
        <dbReference type="Rhea" id="RHEA-COMP:12414"/>
        <dbReference type="Rhea" id="RHEA-COMP:12415"/>
        <dbReference type="ChEBI" id="CHEBI:15378"/>
        <dbReference type="ChEBI" id="CHEBI:57856"/>
        <dbReference type="ChEBI" id="CHEBI:59789"/>
        <dbReference type="ChEBI" id="CHEBI:74411"/>
        <dbReference type="ChEBI" id="CHEBI:74491"/>
    </reaction>
</comment>
<dbReference type="PROSITE" id="PS51620">
    <property type="entry name" value="SAM_TRM61"/>
    <property type="match status" value="1"/>
</dbReference>
<dbReference type="InterPro" id="IPR014816">
    <property type="entry name" value="tRNA_MeTrfase_Gcd14"/>
</dbReference>
<dbReference type="Pfam" id="PF21985">
    <property type="entry name" value="TR61B_FKBP-like"/>
    <property type="match status" value="1"/>
</dbReference>
<reference evidence="9 10" key="1">
    <citation type="journal article" date="2019" name="Sci. Data">
        <title>Hybrid genome assembly and annotation of Danionella translucida.</title>
        <authorList>
            <person name="Kadobianskyi M."/>
            <person name="Schulze L."/>
            <person name="Schuelke M."/>
            <person name="Judkewitz B."/>
        </authorList>
    </citation>
    <scope>NUCLEOTIDE SEQUENCE [LARGE SCALE GENOMIC DNA]</scope>
    <source>
        <strain evidence="9 10">Bolton</strain>
    </source>
</reference>
<proteinExistence type="predicted"/>
<dbReference type="AlphaFoldDB" id="A0A553RI91"/>
<dbReference type="CDD" id="cd02440">
    <property type="entry name" value="AdoMet_MTases"/>
    <property type="match status" value="1"/>
</dbReference>
<evidence type="ECO:0000259" key="8">
    <source>
        <dbReference type="Pfam" id="PF21985"/>
    </source>
</evidence>
<dbReference type="GO" id="GO:0005739">
    <property type="term" value="C:mitochondrion"/>
    <property type="evidence" value="ECO:0007669"/>
    <property type="project" value="TreeGrafter"/>
</dbReference>
<keyword evidence="10" id="KW-1185">Reference proteome</keyword>
<dbReference type="STRING" id="623744.A0A553RI91"/>
<feature type="domain" description="tRNA (adenine(58)-N(1))-methyltransferase catalytic subunit TRM61 C-terminal" evidence="7">
    <location>
        <begin position="272"/>
        <end position="439"/>
    </location>
</feature>
<accession>A0A553RI91</accession>